<feature type="region of interest" description="Disordered" evidence="4">
    <location>
        <begin position="25"/>
        <end position="78"/>
    </location>
</feature>
<dbReference type="GO" id="GO:0003755">
    <property type="term" value="F:peptidyl-prolyl cis-trans isomerase activity"/>
    <property type="evidence" value="ECO:0007669"/>
    <property type="project" value="UniProtKB-KW"/>
</dbReference>
<gene>
    <name evidence="7" type="ORF">E5162_02915</name>
</gene>
<dbReference type="OrthoDB" id="9807797at2"/>
<keyword evidence="8" id="KW-1185">Reference proteome</keyword>
<feature type="chain" id="PRO_5020551068" description="peptidylprolyl isomerase" evidence="5">
    <location>
        <begin position="25"/>
        <end position="344"/>
    </location>
</feature>
<dbReference type="Gene3D" id="2.40.100.10">
    <property type="entry name" value="Cyclophilin-like"/>
    <property type="match status" value="1"/>
</dbReference>
<proteinExistence type="predicted"/>
<feature type="domain" description="PPIase cyclophilin-type" evidence="6">
    <location>
        <begin position="97"/>
        <end position="269"/>
    </location>
</feature>
<dbReference type="EC" id="5.2.1.8" evidence="1"/>
<accession>A0A4S2HE04</accession>
<dbReference type="EMBL" id="SRXV01000001">
    <property type="protein sequence ID" value="TGY94244.1"/>
    <property type="molecule type" value="Genomic_DNA"/>
</dbReference>
<keyword evidence="3 7" id="KW-0413">Isomerase</keyword>
<evidence type="ECO:0000256" key="1">
    <source>
        <dbReference type="ARBA" id="ARBA00013194"/>
    </source>
</evidence>
<evidence type="ECO:0000259" key="6">
    <source>
        <dbReference type="PROSITE" id="PS50072"/>
    </source>
</evidence>
<evidence type="ECO:0000256" key="5">
    <source>
        <dbReference type="SAM" id="SignalP"/>
    </source>
</evidence>
<organism evidence="7 8">
    <name type="scientific">Marinicauda pacifica</name>
    <dbReference type="NCBI Taxonomy" id="1133559"/>
    <lineage>
        <taxon>Bacteria</taxon>
        <taxon>Pseudomonadati</taxon>
        <taxon>Pseudomonadota</taxon>
        <taxon>Alphaproteobacteria</taxon>
        <taxon>Maricaulales</taxon>
        <taxon>Maricaulaceae</taxon>
        <taxon>Marinicauda</taxon>
    </lineage>
</organism>
<evidence type="ECO:0000313" key="7">
    <source>
        <dbReference type="EMBL" id="TGY94244.1"/>
    </source>
</evidence>
<dbReference type="PANTHER" id="PTHR43246">
    <property type="entry name" value="PEPTIDYL-PROLYL CIS-TRANS ISOMERASE CYP38, CHLOROPLASTIC"/>
    <property type="match status" value="1"/>
</dbReference>
<dbReference type="Proteomes" id="UP000305451">
    <property type="component" value="Unassembled WGS sequence"/>
</dbReference>
<sequence length="344" mass="36911">MSSFPRSSLTALAVVFALTASACADDGAESGAGSDASESTVTQETASETAEGAASRDAGAEPAPEPAPGEDIIAASAPGDWRTVDPARLLVIETGRGPIYVETAPEFAPNHVDRMEELARMDWFRMKVWHRVIDGFMAQGGGALSDPTAAPDLPPLEAEFTIMRGPEMEISEVQQRRVNPRRGSAEAMAGFWMGMPAGTQPIAQAAIRADGEVESWLLHCPGTAAMARTADPNSARAQFYIVRDDARHLDTQYTPWGYTRAGLDIVQALPVGSLSDDPYFEPDYIRNIVPATELDAGQRLTIEVMDTTSDTFQAYLDAVALANNGELPDICDIEVPVRIQDPTE</sequence>
<evidence type="ECO:0000256" key="3">
    <source>
        <dbReference type="ARBA" id="ARBA00023235"/>
    </source>
</evidence>
<dbReference type="InterPro" id="IPR002130">
    <property type="entry name" value="Cyclophilin-type_PPIase_dom"/>
</dbReference>
<name>A0A4S2HE04_9PROT</name>
<feature type="signal peptide" evidence="5">
    <location>
        <begin position="1"/>
        <end position="24"/>
    </location>
</feature>
<protein>
    <recommendedName>
        <fullName evidence="1">peptidylprolyl isomerase</fullName>
        <ecNumber evidence="1">5.2.1.8</ecNumber>
    </recommendedName>
</protein>
<evidence type="ECO:0000256" key="4">
    <source>
        <dbReference type="SAM" id="MobiDB-lite"/>
    </source>
</evidence>
<dbReference type="SUPFAM" id="SSF50891">
    <property type="entry name" value="Cyclophilin-like"/>
    <property type="match status" value="1"/>
</dbReference>
<dbReference type="PROSITE" id="PS50072">
    <property type="entry name" value="CSA_PPIASE_2"/>
    <property type="match status" value="1"/>
</dbReference>
<keyword evidence="2" id="KW-0697">Rotamase</keyword>
<keyword evidence="5" id="KW-0732">Signal</keyword>
<feature type="compositionally biased region" description="Low complexity" evidence="4">
    <location>
        <begin position="25"/>
        <end position="62"/>
    </location>
</feature>
<evidence type="ECO:0000256" key="2">
    <source>
        <dbReference type="ARBA" id="ARBA00023110"/>
    </source>
</evidence>
<dbReference type="AlphaFoldDB" id="A0A4S2HE04"/>
<dbReference type="RefSeq" id="WP_135943440.1">
    <property type="nucleotide sequence ID" value="NZ_BMEI01000001.1"/>
</dbReference>
<reference evidence="7 8" key="1">
    <citation type="journal article" date="2013" name="Int. J. Syst. Evol. Microbiol.">
        <title>Marinicauda pacifica gen. nov., sp. nov., a prosthecate alphaproteobacterium of the family Hyphomonadaceae isolated from deep seawater.</title>
        <authorList>
            <person name="Zhang X.Y."/>
            <person name="Li G.W."/>
            <person name="Wang C.S."/>
            <person name="Zhang Y.J."/>
            <person name="Xu X.W."/>
            <person name="Li H."/>
            <person name="Liu A."/>
            <person name="Liu C."/>
            <person name="Xie B.B."/>
            <person name="Qin Q.L."/>
            <person name="Xu Z."/>
            <person name="Chen X.L."/>
            <person name="Zhou B.C."/>
            <person name="Zhang Y.Z."/>
        </authorList>
    </citation>
    <scope>NUCLEOTIDE SEQUENCE [LARGE SCALE GENOMIC DNA]</scope>
    <source>
        <strain evidence="7 8">P-1 km-3</strain>
    </source>
</reference>
<dbReference type="InterPro" id="IPR029000">
    <property type="entry name" value="Cyclophilin-like_dom_sf"/>
</dbReference>
<dbReference type="Pfam" id="PF00160">
    <property type="entry name" value="Pro_isomerase"/>
    <property type="match status" value="1"/>
</dbReference>
<evidence type="ECO:0000313" key="8">
    <source>
        <dbReference type="Proteomes" id="UP000305451"/>
    </source>
</evidence>
<dbReference type="InterPro" id="IPR044665">
    <property type="entry name" value="E_coli_cyclophilin_A-like"/>
</dbReference>
<comment type="caution">
    <text evidence="7">The sequence shown here is derived from an EMBL/GenBank/DDBJ whole genome shotgun (WGS) entry which is preliminary data.</text>
</comment>
<dbReference type="PROSITE" id="PS51257">
    <property type="entry name" value="PROKAR_LIPOPROTEIN"/>
    <property type="match status" value="1"/>
</dbReference>